<organism evidence="1">
    <name type="scientific">marine sediment metagenome</name>
    <dbReference type="NCBI Taxonomy" id="412755"/>
    <lineage>
        <taxon>unclassified sequences</taxon>
        <taxon>metagenomes</taxon>
        <taxon>ecological metagenomes</taxon>
    </lineage>
</organism>
<proteinExistence type="predicted"/>
<dbReference type="AlphaFoldDB" id="X1QJS3"/>
<gene>
    <name evidence="1" type="ORF">S06H3_59687</name>
</gene>
<reference evidence="1" key="1">
    <citation type="journal article" date="2014" name="Front. Microbiol.">
        <title>High frequency of phylogenetically diverse reductive dehalogenase-homologous genes in deep subseafloor sedimentary metagenomes.</title>
        <authorList>
            <person name="Kawai M."/>
            <person name="Futagami T."/>
            <person name="Toyoda A."/>
            <person name="Takaki Y."/>
            <person name="Nishi S."/>
            <person name="Hori S."/>
            <person name="Arai W."/>
            <person name="Tsubouchi T."/>
            <person name="Morono Y."/>
            <person name="Uchiyama I."/>
            <person name="Ito T."/>
            <person name="Fujiyama A."/>
            <person name="Inagaki F."/>
            <person name="Takami H."/>
        </authorList>
    </citation>
    <scope>NUCLEOTIDE SEQUENCE</scope>
    <source>
        <strain evidence="1">Expedition CK06-06</strain>
    </source>
</reference>
<name>X1QJS3_9ZZZZ</name>
<dbReference type="EMBL" id="BARV01038819">
    <property type="protein sequence ID" value="GAI51270.1"/>
    <property type="molecule type" value="Genomic_DNA"/>
</dbReference>
<feature type="non-terminal residue" evidence="1">
    <location>
        <position position="40"/>
    </location>
</feature>
<evidence type="ECO:0000313" key="1">
    <source>
        <dbReference type="EMBL" id="GAI51270.1"/>
    </source>
</evidence>
<accession>X1QJS3</accession>
<protein>
    <submittedName>
        <fullName evidence="1">Uncharacterized protein</fullName>
    </submittedName>
</protein>
<sequence>MDDPRTATHDRPHLYLDTCSIADPNALNRLSGYDVFPKSV</sequence>
<comment type="caution">
    <text evidence="1">The sequence shown here is derived from an EMBL/GenBank/DDBJ whole genome shotgun (WGS) entry which is preliminary data.</text>
</comment>